<keyword evidence="2" id="KW-1185">Reference proteome</keyword>
<accession>A0ACB9LB04</accession>
<dbReference type="EMBL" id="CM039437">
    <property type="protein sequence ID" value="KAI4306738.1"/>
    <property type="molecule type" value="Genomic_DNA"/>
</dbReference>
<proteinExistence type="predicted"/>
<reference evidence="1 2" key="1">
    <citation type="journal article" date="2022" name="DNA Res.">
        <title>Chromosomal-level genome assembly of the orchid tree Bauhinia variegata (Leguminosae; Cercidoideae) supports the allotetraploid origin hypothesis of Bauhinia.</title>
        <authorList>
            <person name="Zhong Y."/>
            <person name="Chen Y."/>
            <person name="Zheng D."/>
            <person name="Pang J."/>
            <person name="Liu Y."/>
            <person name="Luo S."/>
            <person name="Meng S."/>
            <person name="Qian L."/>
            <person name="Wei D."/>
            <person name="Dai S."/>
            <person name="Zhou R."/>
        </authorList>
    </citation>
    <scope>NUCLEOTIDE SEQUENCE [LARGE SCALE GENOMIC DNA]</scope>
    <source>
        <strain evidence="1">BV-YZ2020</strain>
    </source>
</reference>
<gene>
    <name evidence="1" type="ORF">L6164_029991</name>
</gene>
<evidence type="ECO:0000313" key="1">
    <source>
        <dbReference type="EMBL" id="KAI4306738.1"/>
    </source>
</evidence>
<sequence length="188" mass="20440">MVYSLPKLISFLLFFLGLASAKCHTFSRTISPSVLGLDQQELNHLNFYFHDIISGQNPTAVRVAEAPITNTSPTHFGAVMMADGPLTAEPELSSKIVGSAQGIYGSASQSELSFLMVLNFAFTEGEYNGSSLSVLGRNPLSSTVREMPIVGGSGLFRFARGYAEARTHAIDFKTGNAIEEFNVYVFHY</sequence>
<comment type="caution">
    <text evidence="1">The sequence shown here is derived from an EMBL/GenBank/DDBJ whole genome shotgun (WGS) entry which is preliminary data.</text>
</comment>
<organism evidence="1 2">
    <name type="scientific">Bauhinia variegata</name>
    <name type="common">Purple orchid tree</name>
    <name type="synonym">Phanera variegata</name>
    <dbReference type="NCBI Taxonomy" id="167791"/>
    <lineage>
        <taxon>Eukaryota</taxon>
        <taxon>Viridiplantae</taxon>
        <taxon>Streptophyta</taxon>
        <taxon>Embryophyta</taxon>
        <taxon>Tracheophyta</taxon>
        <taxon>Spermatophyta</taxon>
        <taxon>Magnoliopsida</taxon>
        <taxon>eudicotyledons</taxon>
        <taxon>Gunneridae</taxon>
        <taxon>Pentapetalae</taxon>
        <taxon>rosids</taxon>
        <taxon>fabids</taxon>
        <taxon>Fabales</taxon>
        <taxon>Fabaceae</taxon>
        <taxon>Cercidoideae</taxon>
        <taxon>Cercideae</taxon>
        <taxon>Bauhiniinae</taxon>
        <taxon>Bauhinia</taxon>
    </lineage>
</organism>
<dbReference type="Proteomes" id="UP000828941">
    <property type="component" value="Chromosome 12"/>
</dbReference>
<protein>
    <submittedName>
        <fullName evidence="1">Uncharacterized protein</fullName>
    </submittedName>
</protein>
<evidence type="ECO:0000313" key="2">
    <source>
        <dbReference type="Proteomes" id="UP000828941"/>
    </source>
</evidence>
<name>A0ACB9LB04_BAUVA</name>